<dbReference type="Pfam" id="PF20020">
    <property type="entry name" value="DUF6431"/>
    <property type="match status" value="1"/>
</dbReference>
<gene>
    <name evidence="2" type="ORF">SAMN05216529_102345</name>
</gene>
<accession>A0A316A156</accession>
<sequence length="111" mass="12771">MNCGCIHHELPDIIIPYKRYDSETIAGILTRDADNLQDFPGELSTALRLKLWLFLLCDYIEGTLYALKELYHLKSLLLLPLYPLERQADGWLAALVRKLVNSGRWPQTRSA</sequence>
<keyword evidence="3" id="KW-1185">Reference proteome</keyword>
<evidence type="ECO:0000313" key="2">
    <source>
        <dbReference type="EMBL" id="SUQ13127.1"/>
    </source>
</evidence>
<name>A0A316A156_9FIRM</name>
<reference evidence="3" key="1">
    <citation type="submission" date="2017-07" db="EMBL/GenBank/DDBJ databases">
        <authorList>
            <person name="Varghese N."/>
            <person name="Submissions S."/>
        </authorList>
    </citation>
    <scope>NUCLEOTIDE SEQUENCE [LARGE SCALE GENOMIC DNA]</scope>
    <source>
        <strain evidence="3">NLAE-zl-C134</strain>
    </source>
</reference>
<protein>
    <recommendedName>
        <fullName evidence="1">DUF6431 domain-containing protein</fullName>
    </recommendedName>
</protein>
<dbReference type="Proteomes" id="UP000254051">
    <property type="component" value="Unassembled WGS sequence"/>
</dbReference>
<organism evidence="2 3">
    <name type="scientific">Faecalicatena contorta</name>
    <dbReference type="NCBI Taxonomy" id="39482"/>
    <lineage>
        <taxon>Bacteria</taxon>
        <taxon>Bacillati</taxon>
        <taxon>Bacillota</taxon>
        <taxon>Clostridia</taxon>
        <taxon>Lachnospirales</taxon>
        <taxon>Lachnospiraceae</taxon>
        <taxon>Faecalicatena</taxon>
    </lineage>
</organism>
<feature type="domain" description="DUF6431" evidence="1">
    <location>
        <begin position="2"/>
        <end position="45"/>
    </location>
</feature>
<dbReference type="EMBL" id="UHJJ01000002">
    <property type="protein sequence ID" value="SUQ13127.1"/>
    <property type="molecule type" value="Genomic_DNA"/>
</dbReference>
<evidence type="ECO:0000259" key="1">
    <source>
        <dbReference type="Pfam" id="PF20020"/>
    </source>
</evidence>
<dbReference type="AlphaFoldDB" id="A0A316A156"/>
<proteinExistence type="predicted"/>
<dbReference type="InterPro" id="IPR045536">
    <property type="entry name" value="DUF6431"/>
</dbReference>
<evidence type="ECO:0000313" key="3">
    <source>
        <dbReference type="Proteomes" id="UP000254051"/>
    </source>
</evidence>